<comment type="caution">
    <text evidence="2">The sequence shown here is derived from an EMBL/GenBank/DDBJ whole genome shotgun (WGS) entry which is preliminary data.</text>
</comment>
<keyword evidence="3" id="KW-1185">Reference proteome</keyword>
<dbReference type="AlphaFoldDB" id="A0A9X4M7Y5"/>
<protein>
    <submittedName>
        <fullName evidence="2">DUF2784 domain-containing protein</fullName>
    </submittedName>
</protein>
<organism evidence="2 3">
    <name type="scientific">Speluncibacter jeojiensis</name>
    <dbReference type="NCBI Taxonomy" id="2710754"/>
    <lineage>
        <taxon>Bacteria</taxon>
        <taxon>Bacillati</taxon>
        <taxon>Actinomycetota</taxon>
        <taxon>Actinomycetes</taxon>
        <taxon>Mycobacteriales</taxon>
        <taxon>Speluncibacteraceae</taxon>
        <taxon>Speluncibacter</taxon>
    </lineage>
</organism>
<dbReference type="Pfam" id="PF10861">
    <property type="entry name" value="DUF2784"/>
    <property type="match status" value="1"/>
</dbReference>
<dbReference type="InterPro" id="IPR021218">
    <property type="entry name" value="DUF2784"/>
</dbReference>
<reference evidence="2" key="1">
    <citation type="submission" date="2022-08" db="EMBL/GenBank/DDBJ databases">
        <title>Genome analysis of Corynebacteriales strain.</title>
        <authorList>
            <person name="Lee S.D."/>
        </authorList>
    </citation>
    <scope>NUCLEOTIDE SEQUENCE</scope>
    <source>
        <strain evidence="2">D3-21</strain>
    </source>
</reference>
<name>A0A9X4M7Y5_9ACTN</name>
<feature type="transmembrane region" description="Helical" evidence="1">
    <location>
        <begin position="95"/>
        <end position="113"/>
    </location>
</feature>
<evidence type="ECO:0000256" key="1">
    <source>
        <dbReference type="SAM" id="Phobius"/>
    </source>
</evidence>
<proteinExistence type="predicted"/>
<sequence length="134" mass="14796">MVYRAIDTLTATVHYAFVLYVVFGGFVAWRWRRTITAHLLAAAWGAGSVLIGFDCPLTAVENWARRRAGESTLDGGFIAHYITGVLYPADALTAVRILAAVTVAVSWAGYLWLGRRGHRRDREADPVEHSNLHG</sequence>
<evidence type="ECO:0000313" key="3">
    <source>
        <dbReference type="Proteomes" id="UP001152755"/>
    </source>
</evidence>
<accession>A0A9X4M7Y5</accession>
<keyword evidence="1" id="KW-1133">Transmembrane helix</keyword>
<keyword evidence="1" id="KW-0812">Transmembrane</keyword>
<feature type="transmembrane region" description="Helical" evidence="1">
    <location>
        <begin position="37"/>
        <end position="60"/>
    </location>
</feature>
<dbReference type="RefSeq" id="WP_277833257.1">
    <property type="nucleotide sequence ID" value="NZ_JAAIVF010000004.1"/>
</dbReference>
<gene>
    <name evidence="2" type="ORF">NVS88_15555</name>
</gene>
<dbReference type="EMBL" id="JANRHA010000010">
    <property type="protein sequence ID" value="MDG3015976.1"/>
    <property type="molecule type" value="Genomic_DNA"/>
</dbReference>
<evidence type="ECO:0000313" key="2">
    <source>
        <dbReference type="EMBL" id="MDG3015976.1"/>
    </source>
</evidence>
<dbReference type="Proteomes" id="UP001152755">
    <property type="component" value="Unassembled WGS sequence"/>
</dbReference>
<feature type="transmembrane region" description="Helical" evidence="1">
    <location>
        <begin position="12"/>
        <end position="31"/>
    </location>
</feature>
<keyword evidence="1" id="KW-0472">Membrane</keyword>